<dbReference type="OrthoDB" id="645173at2"/>
<feature type="transmembrane region" description="Helical" evidence="1">
    <location>
        <begin position="88"/>
        <end position="106"/>
    </location>
</feature>
<evidence type="ECO:0000259" key="3">
    <source>
        <dbReference type="Pfam" id="PF16344"/>
    </source>
</evidence>
<dbReference type="Pfam" id="PF16344">
    <property type="entry name" value="FecR_C"/>
    <property type="match status" value="1"/>
</dbReference>
<gene>
    <name evidence="4" type="ORF">SAMN04488090_1227</name>
</gene>
<name>A0A1G9L2E5_9BACT</name>
<dbReference type="PANTHER" id="PTHR30273">
    <property type="entry name" value="PERIPLASMIC SIGNAL SENSOR AND SIGMA FACTOR ACTIVATOR FECR-RELATED"/>
    <property type="match status" value="1"/>
</dbReference>
<dbReference type="InterPro" id="IPR012373">
    <property type="entry name" value="Ferrdict_sens_TM"/>
</dbReference>
<reference evidence="4 5" key="1">
    <citation type="submission" date="2016-10" db="EMBL/GenBank/DDBJ databases">
        <authorList>
            <person name="de Groot N.N."/>
        </authorList>
    </citation>
    <scope>NUCLEOTIDE SEQUENCE [LARGE SCALE GENOMIC DNA]</scope>
    <source>
        <strain evidence="4 5">DSM 21668</strain>
    </source>
</reference>
<dbReference type="Gene3D" id="3.55.50.30">
    <property type="match status" value="1"/>
</dbReference>
<proteinExistence type="predicted"/>
<dbReference type="Gene3D" id="2.60.120.1440">
    <property type="match status" value="1"/>
</dbReference>
<keyword evidence="1" id="KW-0472">Membrane</keyword>
<evidence type="ECO:0000313" key="5">
    <source>
        <dbReference type="Proteomes" id="UP000198901"/>
    </source>
</evidence>
<feature type="domain" description="Protein FecR C-terminal" evidence="3">
    <location>
        <begin position="270"/>
        <end position="330"/>
    </location>
</feature>
<dbReference type="EMBL" id="FNGS01000002">
    <property type="protein sequence ID" value="SDL56139.1"/>
    <property type="molecule type" value="Genomic_DNA"/>
</dbReference>
<sequence length="344" mass="38502">MKTFDLFEDYLRDDSFRRWATDQGTYEDIRFWEAYVAEHPAGEWQKAREILLTLEAQTLSPTDQEVDQGVSRILEDTRPALRKWYRRPAGIAAAVAVMLLGAFWFFRTETAVPALTAVAPTDIVVRAGSTRQLVLLPDGSSVDLQPQSSLTYAATFSTDSLRKVSLTGEAFFEVAKNPQKPFFVYTASLVTKVVGTSFTVRSRQGDARVMVKTGKVSVFRPREASAQEKNTQLTGLVLLPDQQVILRNNELTRSLSVPVSLKNPVHQQHFEFSNAPVSDVFATLEKAYGVKIQYDPVRMKNCYLTASLDDEPLTEKLNLICQTLDASFVQQTTTRIAVDSKGCD</sequence>
<evidence type="ECO:0000259" key="2">
    <source>
        <dbReference type="Pfam" id="PF04773"/>
    </source>
</evidence>
<evidence type="ECO:0000313" key="4">
    <source>
        <dbReference type="EMBL" id="SDL56139.1"/>
    </source>
</evidence>
<accession>A0A1G9L2E5</accession>
<dbReference type="Pfam" id="PF04773">
    <property type="entry name" value="FecR"/>
    <property type="match status" value="1"/>
</dbReference>
<dbReference type="STRING" id="563176.SAMN04488090_1227"/>
<keyword evidence="5" id="KW-1185">Reference proteome</keyword>
<dbReference type="PANTHER" id="PTHR30273:SF2">
    <property type="entry name" value="PROTEIN FECR"/>
    <property type="match status" value="1"/>
</dbReference>
<keyword evidence="1" id="KW-0812">Transmembrane</keyword>
<protein>
    <submittedName>
        <fullName evidence="4">FecR family protein</fullName>
    </submittedName>
</protein>
<dbReference type="RefSeq" id="WP_093199114.1">
    <property type="nucleotide sequence ID" value="NZ_FNGS01000002.1"/>
</dbReference>
<evidence type="ECO:0000256" key="1">
    <source>
        <dbReference type="SAM" id="Phobius"/>
    </source>
</evidence>
<organism evidence="4 5">
    <name type="scientific">Siphonobacter aquaeclarae</name>
    <dbReference type="NCBI Taxonomy" id="563176"/>
    <lineage>
        <taxon>Bacteria</taxon>
        <taxon>Pseudomonadati</taxon>
        <taxon>Bacteroidota</taxon>
        <taxon>Cytophagia</taxon>
        <taxon>Cytophagales</taxon>
        <taxon>Cytophagaceae</taxon>
        <taxon>Siphonobacter</taxon>
    </lineage>
</organism>
<dbReference type="GO" id="GO:0016989">
    <property type="term" value="F:sigma factor antagonist activity"/>
    <property type="evidence" value="ECO:0007669"/>
    <property type="project" value="TreeGrafter"/>
</dbReference>
<dbReference type="PIRSF" id="PIRSF018266">
    <property type="entry name" value="FecR"/>
    <property type="match status" value="1"/>
</dbReference>
<dbReference type="InterPro" id="IPR032508">
    <property type="entry name" value="FecR_C"/>
</dbReference>
<keyword evidence="1" id="KW-1133">Transmembrane helix</keyword>
<feature type="domain" description="FecR protein" evidence="2">
    <location>
        <begin position="122"/>
        <end position="216"/>
    </location>
</feature>
<dbReference type="InterPro" id="IPR006860">
    <property type="entry name" value="FecR"/>
</dbReference>
<dbReference type="AlphaFoldDB" id="A0A1G9L2E5"/>
<dbReference type="Proteomes" id="UP000198901">
    <property type="component" value="Unassembled WGS sequence"/>
</dbReference>